<evidence type="ECO:0000313" key="2">
    <source>
        <dbReference type="Proteomes" id="UP000000724"/>
    </source>
</evidence>
<dbReference type="VEuPathDB" id="FungiDB:PCH_Pc20g01410"/>
<dbReference type="EMBL" id="AM920435">
    <property type="protein sequence ID" value="CAP85470.1"/>
    <property type="molecule type" value="Genomic_DNA"/>
</dbReference>
<name>B6HD78_PENRW</name>
<dbReference type="HOGENOM" id="CLU_2306984_0_0_1"/>
<dbReference type="Proteomes" id="UP000000724">
    <property type="component" value="Contig Pc00c20"/>
</dbReference>
<reference evidence="1 2" key="1">
    <citation type="journal article" date="2008" name="Nat. Biotechnol.">
        <title>Genome sequencing and analysis of the filamentous fungus Penicillium chrysogenum.</title>
        <authorList>
            <person name="van den Berg M.A."/>
            <person name="Albang R."/>
            <person name="Albermann K."/>
            <person name="Badger J.H."/>
            <person name="Daran J.-M."/>
            <person name="Driessen A.J.M."/>
            <person name="Garcia-Estrada C."/>
            <person name="Fedorova N.D."/>
            <person name="Harris D.M."/>
            <person name="Heijne W.H.M."/>
            <person name="Joardar V.S."/>
            <person name="Kiel J.A.K.W."/>
            <person name="Kovalchuk A."/>
            <person name="Martin J.F."/>
            <person name="Nierman W.C."/>
            <person name="Nijland J.G."/>
            <person name="Pronk J.T."/>
            <person name="Roubos J.A."/>
            <person name="van der Klei I.J."/>
            <person name="van Peij N.N.M.E."/>
            <person name="Veenhuis M."/>
            <person name="von Doehren H."/>
            <person name="Wagner C."/>
            <person name="Wortman J.R."/>
            <person name="Bovenberg R.A.L."/>
        </authorList>
    </citation>
    <scope>NUCLEOTIDE SEQUENCE [LARGE SCALE GENOMIC DNA]</scope>
    <source>
        <strain evidence="2">ATCC 28089 / DSM 1075 / NRRL 1951 / Wisconsin 54-1255</strain>
    </source>
</reference>
<accession>B6HD78</accession>
<gene>
    <name evidence="1" type="ORF">Pc20g01410</name>
    <name evidence="1" type="ORF">PCH_Pc20g01410</name>
</gene>
<proteinExistence type="predicted"/>
<sequence length="100" mass="10989">MRDMTILLQDGKFGQFASAQVLVPHNPLYSVPHTQAMTSFVWRFSRPFGEGGRDFQGWMLISGVASTKALGLAGPNIRQKAMRHATPEQRAAQISLSACL</sequence>
<protein>
    <submittedName>
        <fullName evidence="1">Uncharacterized protein</fullName>
    </submittedName>
</protein>
<dbReference type="AlphaFoldDB" id="B6HD78"/>
<keyword evidence="2" id="KW-1185">Reference proteome</keyword>
<evidence type="ECO:0000313" key="1">
    <source>
        <dbReference type="EMBL" id="CAP85470.1"/>
    </source>
</evidence>
<organism evidence="1 2">
    <name type="scientific">Penicillium rubens (strain ATCC 28089 / DSM 1075 / NRRL 1951 / Wisconsin 54-1255)</name>
    <name type="common">Penicillium chrysogenum</name>
    <dbReference type="NCBI Taxonomy" id="500485"/>
    <lineage>
        <taxon>Eukaryota</taxon>
        <taxon>Fungi</taxon>
        <taxon>Dikarya</taxon>
        <taxon>Ascomycota</taxon>
        <taxon>Pezizomycotina</taxon>
        <taxon>Eurotiomycetes</taxon>
        <taxon>Eurotiomycetidae</taxon>
        <taxon>Eurotiales</taxon>
        <taxon>Aspergillaceae</taxon>
        <taxon>Penicillium</taxon>
        <taxon>Penicillium chrysogenum species complex</taxon>
    </lineage>
</organism>